<reference evidence="2" key="1">
    <citation type="submission" date="2022-09" db="EMBL/GenBank/DDBJ databases">
        <title>Comparative genomics and taxonomic characterization of three novel marine species of genus Reichenbachiella exhibiting antioxidant and polysaccharide degradation activities.</title>
        <authorList>
            <person name="Muhammad N."/>
            <person name="Lee Y.-J."/>
            <person name="Ko J."/>
            <person name="Kim S.-G."/>
        </authorList>
    </citation>
    <scope>NUCLEOTIDE SEQUENCE</scope>
    <source>
        <strain evidence="2">BKB1-1</strain>
    </source>
</reference>
<evidence type="ECO:0000256" key="1">
    <source>
        <dbReference type="SAM" id="Phobius"/>
    </source>
</evidence>
<name>A0ABY6CTW8_9BACT</name>
<protein>
    <submittedName>
        <fullName evidence="2">Uncharacterized protein</fullName>
    </submittedName>
</protein>
<dbReference type="Proteomes" id="UP001065174">
    <property type="component" value="Chromosome"/>
</dbReference>
<accession>A0ABY6CTW8</accession>
<keyword evidence="1" id="KW-0812">Transmembrane</keyword>
<sequence length="244" mass="28749">MNKPFETFVDYWHQIAMVWSQIALACAGLLFFYYLLLLTTRKSPTDKYEFIITHEIKYFWYTALALCISITFFINSLMISTHSTTSDFVLIAKTFVSLIIGFAIGYTINQYLTVFYPSKMEKKLHDIRFQKRLSPTGNEMRLLTEHEEDLHLTEEMIHHEHISAYEYDVWIDDESGYKKIEKYKGNIHLLICENCNFRTLKEINESIIAEPTDTQSGKLRKHYECSYCGHYQEKEKNIAPLSSN</sequence>
<dbReference type="EMBL" id="CP106679">
    <property type="protein sequence ID" value="UXP33966.1"/>
    <property type="molecule type" value="Genomic_DNA"/>
</dbReference>
<keyword evidence="1" id="KW-1133">Transmembrane helix</keyword>
<organism evidence="2 3">
    <name type="scientific">Reichenbachiella agarivorans</name>
    <dbReference type="NCBI Taxonomy" id="2979464"/>
    <lineage>
        <taxon>Bacteria</taxon>
        <taxon>Pseudomonadati</taxon>
        <taxon>Bacteroidota</taxon>
        <taxon>Cytophagia</taxon>
        <taxon>Cytophagales</taxon>
        <taxon>Reichenbachiellaceae</taxon>
        <taxon>Reichenbachiella</taxon>
    </lineage>
</organism>
<evidence type="ECO:0000313" key="2">
    <source>
        <dbReference type="EMBL" id="UXP33966.1"/>
    </source>
</evidence>
<dbReference type="PROSITE" id="PS51257">
    <property type="entry name" value="PROKAR_LIPOPROTEIN"/>
    <property type="match status" value="1"/>
</dbReference>
<keyword evidence="1" id="KW-0472">Membrane</keyword>
<feature type="transmembrane region" description="Helical" evidence="1">
    <location>
        <begin position="58"/>
        <end position="78"/>
    </location>
</feature>
<proteinExistence type="predicted"/>
<feature type="transmembrane region" description="Helical" evidence="1">
    <location>
        <begin position="12"/>
        <end position="37"/>
    </location>
</feature>
<feature type="transmembrane region" description="Helical" evidence="1">
    <location>
        <begin position="90"/>
        <end position="112"/>
    </location>
</feature>
<dbReference type="RefSeq" id="WP_262311392.1">
    <property type="nucleotide sequence ID" value="NZ_CP106679.1"/>
</dbReference>
<keyword evidence="3" id="KW-1185">Reference proteome</keyword>
<evidence type="ECO:0000313" key="3">
    <source>
        <dbReference type="Proteomes" id="UP001065174"/>
    </source>
</evidence>
<gene>
    <name evidence="2" type="ORF">N6H18_08410</name>
</gene>